<evidence type="ECO:0000313" key="2">
    <source>
        <dbReference type="Proteomes" id="UP000623067"/>
    </source>
</evidence>
<keyword evidence="2" id="KW-1185">Reference proteome</keyword>
<evidence type="ECO:0000313" key="1">
    <source>
        <dbReference type="EMBL" id="GGB35337.1"/>
    </source>
</evidence>
<dbReference type="Proteomes" id="UP000623067">
    <property type="component" value="Unassembled WGS sequence"/>
</dbReference>
<comment type="caution">
    <text evidence="1">The sequence shown here is derived from an EMBL/GenBank/DDBJ whole genome shotgun (WGS) entry which is preliminary data.</text>
</comment>
<protein>
    <submittedName>
        <fullName evidence="1">Uncharacterized protein</fullName>
    </submittedName>
</protein>
<reference evidence="1" key="1">
    <citation type="journal article" date="2014" name="Int. J. Syst. Evol. Microbiol.">
        <title>Complete genome sequence of Corynebacterium casei LMG S-19264T (=DSM 44701T), isolated from a smear-ripened cheese.</title>
        <authorList>
            <consortium name="US DOE Joint Genome Institute (JGI-PGF)"/>
            <person name="Walter F."/>
            <person name="Albersmeier A."/>
            <person name="Kalinowski J."/>
            <person name="Ruckert C."/>
        </authorList>
    </citation>
    <scope>NUCLEOTIDE SEQUENCE</scope>
    <source>
        <strain evidence="1">CGMCC 1.15330</strain>
    </source>
</reference>
<dbReference type="RefSeq" id="WP_188659187.1">
    <property type="nucleotide sequence ID" value="NZ_BMIH01000003.1"/>
</dbReference>
<organism evidence="1 2">
    <name type="scientific">Sphingomonas metalli</name>
    <dbReference type="NCBI Taxonomy" id="1779358"/>
    <lineage>
        <taxon>Bacteria</taxon>
        <taxon>Pseudomonadati</taxon>
        <taxon>Pseudomonadota</taxon>
        <taxon>Alphaproteobacteria</taxon>
        <taxon>Sphingomonadales</taxon>
        <taxon>Sphingomonadaceae</taxon>
        <taxon>Sphingomonas</taxon>
    </lineage>
</organism>
<accession>A0A916T936</accession>
<dbReference type="AlphaFoldDB" id="A0A916T936"/>
<dbReference type="EMBL" id="BMIH01000003">
    <property type="protein sequence ID" value="GGB35337.1"/>
    <property type="molecule type" value="Genomic_DNA"/>
</dbReference>
<proteinExistence type="predicted"/>
<reference evidence="1" key="2">
    <citation type="submission" date="2020-09" db="EMBL/GenBank/DDBJ databases">
        <authorList>
            <person name="Sun Q."/>
            <person name="Zhou Y."/>
        </authorList>
    </citation>
    <scope>NUCLEOTIDE SEQUENCE</scope>
    <source>
        <strain evidence="1">CGMCC 1.15330</strain>
    </source>
</reference>
<gene>
    <name evidence="1" type="ORF">GCM10011380_25920</name>
</gene>
<name>A0A916T936_9SPHN</name>
<sequence length="120" mass="12715">MTKIAPAAAHKIATRLTTLEQEIDLAARSSARLPADLLEELARSGASPIEAQRVLGAVAETFTALVEARGRVARAHGLLLAYAKEQGLTTAFGDQFPCEDFVRSLADAADREASIVRIAA</sequence>